<protein>
    <submittedName>
        <fullName evidence="2">Uncharacterized protein</fullName>
    </submittedName>
</protein>
<organism evidence="2 3">
    <name type="scientific">Pararcticibacter amylolyticus</name>
    <dbReference type="NCBI Taxonomy" id="2173175"/>
    <lineage>
        <taxon>Bacteria</taxon>
        <taxon>Pseudomonadati</taxon>
        <taxon>Bacteroidota</taxon>
        <taxon>Sphingobacteriia</taxon>
        <taxon>Sphingobacteriales</taxon>
        <taxon>Sphingobacteriaceae</taxon>
        <taxon>Pararcticibacter</taxon>
    </lineage>
</organism>
<keyword evidence="3" id="KW-1185">Reference proteome</keyword>
<sequence length="405" mass="44095">MYRIEAAFFVTKAASVRRIACRPSALFRIHLNHNQRLIPTFEYPNFTLKAGSTGAPDPPGTSIRERDPPGPPTLLQPQKTNYMAILERNGALHGTAGTVVFRRFRNSTVVQGLPKRKKKQTPASQASAGEFGVASTAAAAIRLVLRSVFRNRHDGAMVNRFNSAVYQSILRSKTALRGARDLHDGDLSCLEGFEFNAGSPLREALKVRPSVSLTSGGKVRVQMDGWGKLSGLKIPSAVKEATDSYRLRFLVTALNFRSEFYEYVAVKDVTVTDWKDMEALDFEMDGTIPQGCMVLVTASLDCLGISDTGAGGGLVNTPSFSPAAILAAFRTTEPLSLEEPLKARKEAGGRHPGLCYAGNELLEKMAKGAEKMRAREKRGSRRVRADGIAGSDGEMPFVLGKRFSL</sequence>
<dbReference type="EMBL" id="QEAS01000010">
    <property type="protein sequence ID" value="PWG80193.1"/>
    <property type="molecule type" value="Genomic_DNA"/>
</dbReference>
<evidence type="ECO:0000313" key="3">
    <source>
        <dbReference type="Proteomes" id="UP000245647"/>
    </source>
</evidence>
<reference evidence="2 3" key="1">
    <citation type="submission" date="2018-04" db="EMBL/GenBank/DDBJ databases">
        <title>Pedobacter chongqingensis sp. nov., isolated from a rottenly hemp rope.</title>
        <authorList>
            <person name="Cai Y."/>
        </authorList>
    </citation>
    <scope>NUCLEOTIDE SEQUENCE [LARGE SCALE GENOMIC DNA]</scope>
    <source>
        <strain evidence="2 3">FJ4-8</strain>
    </source>
</reference>
<accession>A0A2U2PFN8</accession>
<feature type="region of interest" description="Disordered" evidence="1">
    <location>
        <begin position="49"/>
        <end position="72"/>
    </location>
</feature>
<proteinExistence type="predicted"/>
<evidence type="ECO:0000256" key="1">
    <source>
        <dbReference type="SAM" id="MobiDB-lite"/>
    </source>
</evidence>
<dbReference type="Proteomes" id="UP000245647">
    <property type="component" value="Unassembled WGS sequence"/>
</dbReference>
<comment type="caution">
    <text evidence="2">The sequence shown here is derived from an EMBL/GenBank/DDBJ whole genome shotgun (WGS) entry which is preliminary data.</text>
</comment>
<dbReference type="AlphaFoldDB" id="A0A2U2PFN8"/>
<evidence type="ECO:0000313" key="2">
    <source>
        <dbReference type="EMBL" id="PWG80193.1"/>
    </source>
</evidence>
<name>A0A2U2PFN8_9SPHI</name>
<gene>
    <name evidence="2" type="ORF">DDR33_13450</name>
</gene>